<dbReference type="Proteomes" id="UP000000600">
    <property type="component" value="Unassembled WGS sequence"/>
</dbReference>
<accession>A0DWY0</accession>
<feature type="non-terminal residue" evidence="2">
    <location>
        <position position="458"/>
    </location>
</feature>
<dbReference type="KEGG" id="ptm:GSPATT00039811001"/>
<keyword evidence="1" id="KW-0732">Signal</keyword>
<dbReference type="RefSeq" id="XP_001454944.1">
    <property type="nucleotide sequence ID" value="XM_001454907.1"/>
</dbReference>
<feature type="signal peptide" evidence="1">
    <location>
        <begin position="1"/>
        <end position="16"/>
    </location>
</feature>
<evidence type="ECO:0000256" key="1">
    <source>
        <dbReference type="SAM" id="SignalP"/>
    </source>
</evidence>
<evidence type="ECO:0000313" key="2">
    <source>
        <dbReference type="EMBL" id="CAK87547.1"/>
    </source>
</evidence>
<dbReference type="AlphaFoldDB" id="A0DWY0"/>
<evidence type="ECO:0000313" key="3">
    <source>
        <dbReference type="Proteomes" id="UP000000600"/>
    </source>
</evidence>
<dbReference type="EMBL" id="CT868621">
    <property type="protein sequence ID" value="CAK87547.1"/>
    <property type="molecule type" value="Genomic_DNA"/>
</dbReference>
<dbReference type="HOGENOM" id="CLU_597826_0_0_1"/>
<name>A0DWY0_PARTE</name>
<protein>
    <recommendedName>
        <fullName evidence="4">H-type lectin domain-containing protein</fullName>
    </recommendedName>
</protein>
<feature type="chain" id="PRO_5002624250" description="H-type lectin domain-containing protein" evidence="1">
    <location>
        <begin position="17"/>
        <end position="458"/>
    </location>
</feature>
<evidence type="ECO:0008006" key="4">
    <source>
        <dbReference type="Google" id="ProtNLM"/>
    </source>
</evidence>
<dbReference type="OMA" id="YEIGTEN"/>
<organism evidence="2 3">
    <name type="scientific">Paramecium tetraurelia</name>
    <dbReference type="NCBI Taxonomy" id="5888"/>
    <lineage>
        <taxon>Eukaryota</taxon>
        <taxon>Sar</taxon>
        <taxon>Alveolata</taxon>
        <taxon>Ciliophora</taxon>
        <taxon>Intramacronucleata</taxon>
        <taxon>Oligohymenophorea</taxon>
        <taxon>Peniculida</taxon>
        <taxon>Parameciidae</taxon>
        <taxon>Paramecium</taxon>
    </lineage>
</organism>
<reference evidence="2 3" key="1">
    <citation type="journal article" date="2006" name="Nature">
        <title>Global trends of whole-genome duplications revealed by the ciliate Paramecium tetraurelia.</title>
        <authorList>
            <consortium name="Genoscope"/>
            <person name="Aury J.-M."/>
            <person name="Jaillon O."/>
            <person name="Duret L."/>
            <person name="Noel B."/>
            <person name="Jubin C."/>
            <person name="Porcel B.M."/>
            <person name="Segurens B."/>
            <person name="Daubin V."/>
            <person name="Anthouard V."/>
            <person name="Aiach N."/>
            <person name="Arnaiz O."/>
            <person name="Billaut A."/>
            <person name="Beisson J."/>
            <person name="Blanc I."/>
            <person name="Bouhouche K."/>
            <person name="Camara F."/>
            <person name="Duharcourt S."/>
            <person name="Guigo R."/>
            <person name="Gogendeau D."/>
            <person name="Katinka M."/>
            <person name="Keller A.-M."/>
            <person name="Kissmehl R."/>
            <person name="Klotz C."/>
            <person name="Koll F."/>
            <person name="Le Moue A."/>
            <person name="Lepere C."/>
            <person name="Malinsky S."/>
            <person name="Nowacki M."/>
            <person name="Nowak J.K."/>
            <person name="Plattner H."/>
            <person name="Poulain J."/>
            <person name="Ruiz F."/>
            <person name="Serrano V."/>
            <person name="Zagulski M."/>
            <person name="Dessen P."/>
            <person name="Betermier M."/>
            <person name="Weissenbach J."/>
            <person name="Scarpelli C."/>
            <person name="Schachter V."/>
            <person name="Sperling L."/>
            <person name="Meyer E."/>
            <person name="Cohen J."/>
            <person name="Wincker P."/>
        </authorList>
    </citation>
    <scope>NUCLEOTIDE SEQUENCE [LARGE SCALE GENOMIC DNA]</scope>
    <source>
        <strain evidence="2 3">Stock d4-2</strain>
    </source>
</reference>
<dbReference type="GeneID" id="5040729"/>
<dbReference type="InParanoid" id="A0DWY0"/>
<dbReference type="OrthoDB" id="300641at2759"/>
<sequence>MLINFFDLMLFILLFQQEKFIFYRCVQNYCKFSTFFPLLGKGNNQFSIDQALTQDIIQGQTNTGFGVWMNYQPLTKIGGLCKDQFYHLLANRVYQDFSKLKEQIIIEGGQFIYSIEQSNDKFTWLVVSADIDSNKQIISNKVFYSFNTLIDTLSFEFDIFLYEGQWILFYCYFDNIKKQTLIGFYNSKEALSIQVVNDLPKYVQKLKHKVGSVYSYRNQDGNLILLSQFKGSLTSMLSAKSQNVFLDINSCTQSLYGYIPCYGRTYTVGENNQKMEGSQYLKISTQEIQRPYYIFKGWIMLAQTTQTFLETTIFRVTVNSDYGDDVKIGDRDLLLKYYQSNVPDENGFEISTYSYMTNEDDQIRQFGDEYSVLLIQWHYFIYEIGTENNNEQPVFSIFFPSITTPPYILWLFYQPNGEQHSFLGVVHTLFCLDFHGFLHQPINMDFDVKQYQRNFLQN</sequence>
<keyword evidence="3" id="KW-1185">Reference proteome</keyword>
<proteinExistence type="predicted"/>
<gene>
    <name evidence="2" type="ORF">GSPATT00039811001</name>
</gene>